<dbReference type="InterPro" id="IPR000742">
    <property type="entry name" value="EGF"/>
</dbReference>
<feature type="domain" description="EGF-like" evidence="2">
    <location>
        <begin position="114"/>
        <end position="154"/>
    </location>
</feature>
<evidence type="ECO:0000313" key="4">
    <source>
        <dbReference type="Proteomes" id="UP001159427"/>
    </source>
</evidence>
<dbReference type="Pfam" id="PF00008">
    <property type="entry name" value="EGF"/>
    <property type="match status" value="1"/>
</dbReference>
<comment type="caution">
    <text evidence="1">Lacks conserved residue(s) required for the propagation of feature annotation.</text>
</comment>
<evidence type="ECO:0000259" key="2">
    <source>
        <dbReference type="PROSITE" id="PS50026"/>
    </source>
</evidence>
<dbReference type="SMART" id="SM00181">
    <property type="entry name" value="EGF"/>
    <property type="match status" value="1"/>
</dbReference>
<dbReference type="PROSITE" id="PS50026">
    <property type="entry name" value="EGF_3"/>
    <property type="match status" value="1"/>
</dbReference>
<dbReference type="Proteomes" id="UP001159427">
    <property type="component" value="Unassembled WGS sequence"/>
</dbReference>
<comment type="caution">
    <text evidence="3">The sequence shown here is derived from an EMBL/GenBank/DDBJ whole genome shotgun (WGS) entry which is preliminary data.</text>
</comment>
<evidence type="ECO:0000313" key="3">
    <source>
        <dbReference type="EMBL" id="CAH3187893.1"/>
    </source>
</evidence>
<dbReference type="SUPFAM" id="SSF57196">
    <property type="entry name" value="EGF/Laminin"/>
    <property type="match status" value="1"/>
</dbReference>
<organism evidence="3 4">
    <name type="scientific">Porites evermanni</name>
    <dbReference type="NCBI Taxonomy" id="104178"/>
    <lineage>
        <taxon>Eukaryota</taxon>
        <taxon>Metazoa</taxon>
        <taxon>Cnidaria</taxon>
        <taxon>Anthozoa</taxon>
        <taxon>Hexacorallia</taxon>
        <taxon>Scleractinia</taxon>
        <taxon>Fungiina</taxon>
        <taxon>Poritidae</taxon>
        <taxon>Porites</taxon>
    </lineage>
</organism>
<keyword evidence="4" id="KW-1185">Reference proteome</keyword>
<dbReference type="Gene3D" id="2.10.25.10">
    <property type="entry name" value="Laminin"/>
    <property type="match status" value="1"/>
</dbReference>
<evidence type="ECO:0000256" key="1">
    <source>
        <dbReference type="PROSITE-ProRule" id="PRU00076"/>
    </source>
</evidence>
<dbReference type="EMBL" id="CALNXI010002457">
    <property type="protein sequence ID" value="CAH3187893.1"/>
    <property type="molecule type" value="Genomic_DNA"/>
</dbReference>
<gene>
    <name evidence="3" type="ORF">PEVE_00017996</name>
</gene>
<keyword evidence="1" id="KW-0245">EGF-like domain</keyword>
<name>A0ABN8SDR5_9CNID</name>
<reference evidence="3 4" key="1">
    <citation type="submission" date="2022-05" db="EMBL/GenBank/DDBJ databases">
        <authorList>
            <consortium name="Genoscope - CEA"/>
            <person name="William W."/>
        </authorList>
    </citation>
    <scope>NUCLEOTIDE SEQUENCE [LARGE SCALE GENOMIC DNA]</scope>
</reference>
<proteinExistence type="predicted"/>
<accession>A0ABN8SDR5</accession>
<sequence length="188" mass="21315">MPRGPLKLNSVLMISLVEPHISRRTLNRELVKGVDFTMSKLLSVLILLCFVPSFQAASSKLTCVRSLKCNIQRYQGCYAVKGMCRCAQAWCCNNPFNYSSLQSCLSVAENTVHLVDPCEKEPCKNNGYCVQLKGAKDGYRCECHGTGYYGPRCHKKCPKDVRKAIRMLLKSKVKFADQRIRQLRVCRL</sequence>
<protein>
    <recommendedName>
        <fullName evidence="2">EGF-like domain-containing protein</fullName>
    </recommendedName>
</protein>